<evidence type="ECO:0000313" key="3">
    <source>
        <dbReference type="EMBL" id="NYI95373.1"/>
    </source>
</evidence>
<dbReference type="PANTHER" id="PTHR46797:SF1">
    <property type="entry name" value="METHYLPHOSPHONATE SYNTHASE"/>
    <property type="match status" value="1"/>
</dbReference>
<keyword evidence="1" id="KW-0238">DNA-binding</keyword>
<dbReference type="GO" id="GO:0005829">
    <property type="term" value="C:cytosol"/>
    <property type="evidence" value="ECO:0007669"/>
    <property type="project" value="TreeGrafter"/>
</dbReference>
<name>A0A853BJC3_9ACTN</name>
<keyword evidence="4" id="KW-1185">Reference proteome</keyword>
<dbReference type="AlphaFoldDB" id="A0A853BJC3"/>
<dbReference type="InterPro" id="IPR050807">
    <property type="entry name" value="TransReg_Diox_bact_type"/>
</dbReference>
<evidence type="ECO:0000313" key="4">
    <source>
        <dbReference type="Proteomes" id="UP000575985"/>
    </source>
</evidence>
<organism evidence="3 4">
    <name type="scientific">Streptomonospora nanhaiensis</name>
    <dbReference type="NCBI Taxonomy" id="1323731"/>
    <lineage>
        <taxon>Bacteria</taxon>
        <taxon>Bacillati</taxon>
        <taxon>Actinomycetota</taxon>
        <taxon>Actinomycetes</taxon>
        <taxon>Streptosporangiales</taxon>
        <taxon>Nocardiopsidaceae</taxon>
        <taxon>Streptomonospora</taxon>
    </lineage>
</organism>
<dbReference type="Gene3D" id="1.10.260.40">
    <property type="entry name" value="lambda repressor-like DNA-binding domains"/>
    <property type="match status" value="1"/>
</dbReference>
<feature type="domain" description="HTH cro/C1-type" evidence="2">
    <location>
        <begin position="13"/>
        <end position="67"/>
    </location>
</feature>
<gene>
    <name evidence="3" type="ORF">HNR12_001650</name>
</gene>
<dbReference type="PANTHER" id="PTHR46797">
    <property type="entry name" value="HTH-TYPE TRANSCRIPTIONAL REGULATOR"/>
    <property type="match status" value="1"/>
</dbReference>
<proteinExistence type="predicted"/>
<dbReference type="GO" id="GO:0003677">
    <property type="term" value="F:DNA binding"/>
    <property type="evidence" value="ECO:0007669"/>
    <property type="project" value="UniProtKB-KW"/>
</dbReference>
<dbReference type="Pfam" id="PF01381">
    <property type="entry name" value="HTH_3"/>
    <property type="match status" value="1"/>
</dbReference>
<comment type="caution">
    <text evidence="3">The sequence shown here is derived from an EMBL/GenBank/DDBJ whole genome shotgun (WGS) entry which is preliminary data.</text>
</comment>
<dbReference type="Proteomes" id="UP000575985">
    <property type="component" value="Unassembled WGS sequence"/>
</dbReference>
<dbReference type="GO" id="GO:0003700">
    <property type="term" value="F:DNA-binding transcription factor activity"/>
    <property type="evidence" value="ECO:0007669"/>
    <property type="project" value="TreeGrafter"/>
</dbReference>
<dbReference type="EMBL" id="JACCFO010000001">
    <property type="protein sequence ID" value="NYI95373.1"/>
    <property type="molecule type" value="Genomic_DNA"/>
</dbReference>
<dbReference type="InterPro" id="IPR001387">
    <property type="entry name" value="Cro/C1-type_HTH"/>
</dbReference>
<reference evidence="3 4" key="1">
    <citation type="submission" date="2020-07" db="EMBL/GenBank/DDBJ databases">
        <title>Sequencing the genomes of 1000 actinobacteria strains.</title>
        <authorList>
            <person name="Klenk H.-P."/>
        </authorList>
    </citation>
    <scope>NUCLEOTIDE SEQUENCE [LARGE SCALE GENOMIC DNA]</scope>
    <source>
        <strain evidence="3 4">DSM 45927</strain>
    </source>
</reference>
<sequence length="188" mass="20037">MEDLSWERIGERVRASRAAAGLSQQALADAVGLERSMVSKLESGDRRIDAVELTRIARAVGVPVSHFPNPLPEVVSRRAAIAGSEEVGDSGAARSAYATEVRLSEWLRAVSAPGDEVRRLRARTPTDAEFRDAVGWKPQPDLSSVLVPPRYSSAVVAALGARAITPARAVETLRGQVSAEQLTGEAAE</sequence>
<dbReference type="SUPFAM" id="SSF47413">
    <property type="entry name" value="lambda repressor-like DNA-binding domains"/>
    <property type="match status" value="1"/>
</dbReference>
<evidence type="ECO:0000256" key="1">
    <source>
        <dbReference type="ARBA" id="ARBA00023125"/>
    </source>
</evidence>
<evidence type="ECO:0000259" key="2">
    <source>
        <dbReference type="PROSITE" id="PS50943"/>
    </source>
</evidence>
<dbReference type="InterPro" id="IPR010982">
    <property type="entry name" value="Lambda_DNA-bd_dom_sf"/>
</dbReference>
<dbReference type="PROSITE" id="PS50943">
    <property type="entry name" value="HTH_CROC1"/>
    <property type="match status" value="1"/>
</dbReference>
<accession>A0A853BJC3</accession>
<dbReference type="RefSeq" id="WP_246425030.1">
    <property type="nucleotide sequence ID" value="NZ_JACCFO010000001.1"/>
</dbReference>
<dbReference type="SMART" id="SM00530">
    <property type="entry name" value="HTH_XRE"/>
    <property type="match status" value="1"/>
</dbReference>
<dbReference type="CDD" id="cd00093">
    <property type="entry name" value="HTH_XRE"/>
    <property type="match status" value="1"/>
</dbReference>
<protein>
    <submittedName>
        <fullName evidence="3">Transcriptional regulator with XRE-family HTH domain</fullName>
    </submittedName>
</protein>